<dbReference type="EC" id="3.4.11.19" evidence="3"/>
<dbReference type="Proteomes" id="UP001251524">
    <property type="component" value="Unassembled WGS sequence"/>
</dbReference>
<dbReference type="EMBL" id="JAVDVY010000001">
    <property type="protein sequence ID" value="MDR7133455.1"/>
    <property type="molecule type" value="Genomic_DNA"/>
</dbReference>
<dbReference type="PROSITE" id="PS51257">
    <property type="entry name" value="PROKAR_LIPOPROTEIN"/>
    <property type="match status" value="1"/>
</dbReference>
<accession>A0ABU1W7Y7</accession>
<feature type="chain" id="PRO_5046904218" evidence="2">
    <location>
        <begin position="23"/>
        <end position="395"/>
    </location>
</feature>
<name>A0ABU1W7Y7_9GAMM</name>
<gene>
    <name evidence="3" type="ORF">J2X06_000639</name>
</gene>
<dbReference type="Pfam" id="PF03576">
    <property type="entry name" value="Peptidase_S58"/>
    <property type="match status" value="1"/>
</dbReference>
<sequence length="395" mass="40940">MTASLRLMLAVMLSVACTIAAAAEPRARDLGVPFEGTPGAINAITDVGGVSVGQVTLIEDLGNGHKVRTGVTAILPRGRATSDTPVFAGWFALNGNGEMTGTAWLEESGQLEGPVMLTNTHSVGVVRDAVIAERVRGGGADASGYWWSLPVVAETWDGHLNDINGFHVTPEHTAQALREAKGGAVAEGNVGGGTGMVCHEFKCGIGTASRRVTGDGQDYIVGALVQANYGVRDTLRIAGVPVGQHLRGDRVYTDPALAMAGHDVPGGDTGSIIVVVATDAPLLPHQLKRIAKRVGMGLARMGSYAGNGSGDIFVAFSTANGAAAAGGKINDAQFVGNDHLDGLFEATVQATEEAIVNAMVAARDMTGEDGHYAKALPHAELVRLLKRYGRYKSPK</sequence>
<feature type="signal peptide" evidence="2">
    <location>
        <begin position="1"/>
        <end position="22"/>
    </location>
</feature>
<dbReference type="SUPFAM" id="SSF56266">
    <property type="entry name" value="DmpA/ArgJ-like"/>
    <property type="match status" value="1"/>
</dbReference>
<dbReference type="Gene3D" id="3.60.70.12">
    <property type="entry name" value="L-amino peptidase D-ALA esterase/amidase"/>
    <property type="match status" value="1"/>
</dbReference>
<keyword evidence="3" id="KW-0031">Aminopeptidase</keyword>
<organism evidence="3 4">
    <name type="scientific">Lysobacter niastensis</name>
    <dbReference type="NCBI Taxonomy" id="380629"/>
    <lineage>
        <taxon>Bacteria</taxon>
        <taxon>Pseudomonadati</taxon>
        <taxon>Pseudomonadota</taxon>
        <taxon>Gammaproteobacteria</taxon>
        <taxon>Lysobacterales</taxon>
        <taxon>Lysobacteraceae</taxon>
        <taxon>Lysobacter</taxon>
    </lineage>
</organism>
<reference evidence="3 4" key="1">
    <citation type="submission" date="2023-07" db="EMBL/GenBank/DDBJ databases">
        <title>Sorghum-associated microbial communities from plants grown in Nebraska, USA.</title>
        <authorList>
            <person name="Schachtman D."/>
        </authorList>
    </citation>
    <scope>NUCLEOTIDE SEQUENCE [LARGE SCALE GENOMIC DNA]</scope>
    <source>
        <strain evidence="3 4">BE198</strain>
    </source>
</reference>
<comment type="similarity">
    <text evidence="1">Belongs to the peptidase S58 family.</text>
</comment>
<evidence type="ECO:0000256" key="2">
    <source>
        <dbReference type="SAM" id="SignalP"/>
    </source>
</evidence>
<comment type="caution">
    <text evidence="3">The sequence shown here is derived from an EMBL/GenBank/DDBJ whole genome shotgun (WGS) entry which is preliminary data.</text>
</comment>
<keyword evidence="2" id="KW-0732">Signal</keyword>
<keyword evidence="3" id="KW-0378">Hydrolase</keyword>
<dbReference type="PANTHER" id="PTHR36512:SF3">
    <property type="entry name" value="BLR5678 PROTEIN"/>
    <property type="match status" value="1"/>
</dbReference>
<dbReference type="CDD" id="cd02253">
    <property type="entry name" value="DmpA"/>
    <property type="match status" value="1"/>
</dbReference>
<dbReference type="InterPro" id="IPR005321">
    <property type="entry name" value="Peptidase_S58_DmpA"/>
</dbReference>
<evidence type="ECO:0000256" key="1">
    <source>
        <dbReference type="ARBA" id="ARBA00007068"/>
    </source>
</evidence>
<keyword evidence="3" id="KW-0645">Protease</keyword>
<dbReference type="PANTHER" id="PTHR36512">
    <property type="entry name" value="D-AMINOPEPTIDASE"/>
    <property type="match status" value="1"/>
</dbReference>
<dbReference type="InterPro" id="IPR016117">
    <property type="entry name" value="ArgJ-like_dom_sf"/>
</dbReference>
<evidence type="ECO:0000313" key="4">
    <source>
        <dbReference type="Proteomes" id="UP001251524"/>
    </source>
</evidence>
<keyword evidence="4" id="KW-1185">Reference proteome</keyword>
<proteinExistence type="inferred from homology"/>
<dbReference type="GO" id="GO:0004177">
    <property type="term" value="F:aminopeptidase activity"/>
    <property type="evidence" value="ECO:0007669"/>
    <property type="project" value="UniProtKB-KW"/>
</dbReference>
<evidence type="ECO:0000313" key="3">
    <source>
        <dbReference type="EMBL" id="MDR7133455.1"/>
    </source>
</evidence>
<protein>
    <submittedName>
        <fullName evidence="3">D-aminopeptidase</fullName>
        <ecNumber evidence="3">3.4.11.19</ecNumber>
    </submittedName>
</protein>
<dbReference type="RefSeq" id="WP_310058197.1">
    <property type="nucleotide sequence ID" value="NZ_JAVDVY010000001.1"/>
</dbReference>